<name>A0A919KQV4_9ACTN</name>
<keyword evidence="1" id="KW-0732">Signal</keyword>
<evidence type="ECO:0000256" key="1">
    <source>
        <dbReference type="SAM" id="SignalP"/>
    </source>
</evidence>
<evidence type="ECO:0000313" key="2">
    <source>
        <dbReference type="EMBL" id="GHH68847.1"/>
    </source>
</evidence>
<organism evidence="2 3">
    <name type="scientific">Kitasatospora indigofera</name>
    <dbReference type="NCBI Taxonomy" id="67307"/>
    <lineage>
        <taxon>Bacteria</taxon>
        <taxon>Bacillati</taxon>
        <taxon>Actinomycetota</taxon>
        <taxon>Actinomycetes</taxon>
        <taxon>Kitasatosporales</taxon>
        <taxon>Streptomycetaceae</taxon>
        <taxon>Kitasatospora</taxon>
    </lineage>
</organism>
<reference evidence="2" key="2">
    <citation type="submission" date="2020-09" db="EMBL/GenBank/DDBJ databases">
        <authorList>
            <person name="Sun Q."/>
            <person name="Ohkuma M."/>
        </authorList>
    </citation>
    <scope>NUCLEOTIDE SEQUENCE</scope>
    <source>
        <strain evidence="2">JCM 4646</strain>
    </source>
</reference>
<accession>A0A919KQV4</accession>
<evidence type="ECO:0008006" key="4">
    <source>
        <dbReference type="Google" id="ProtNLM"/>
    </source>
</evidence>
<gene>
    <name evidence="2" type="ORF">GCM10018781_26560</name>
</gene>
<dbReference type="Proteomes" id="UP000617734">
    <property type="component" value="Unassembled WGS sequence"/>
</dbReference>
<keyword evidence="3" id="KW-1185">Reference proteome</keyword>
<dbReference type="AlphaFoldDB" id="A0A919KQV4"/>
<sequence>MARIRTTRRLGLLAALPIAAALLLAGAGAAVADNGALAGDGSNSSVVSNIGSGNIFGSVDGNYNATQQTATGSGASNQNNTVGVKDNAGLVFADQSNKNLNVYFNPVFVPAFG</sequence>
<comment type="caution">
    <text evidence="2">The sequence shown here is derived from an EMBL/GenBank/DDBJ whole genome shotgun (WGS) entry which is preliminary data.</text>
</comment>
<protein>
    <recommendedName>
        <fullName evidence="4">Secreted protein</fullName>
    </recommendedName>
</protein>
<dbReference type="GeneID" id="95353111"/>
<proteinExistence type="predicted"/>
<feature type="chain" id="PRO_5037456411" description="Secreted protein" evidence="1">
    <location>
        <begin position="33"/>
        <end position="113"/>
    </location>
</feature>
<reference evidence="2" key="1">
    <citation type="journal article" date="2014" name="Int. J. Syst. Evol. Microbiol.">
        <title>Complete genome sequence of Corynebacterium casei LMG S-19264T (=DSM 44701T), isolated from a smear-ripened cheese.</title>
        <authorList>
            <consortium name="US DOE Joint Genome Institute (JGI-PGF)"/>
            <person name="Walter F."/>
            <person name="Albersmeier A."/>
            <person name="Kalinowski J."/>
            <person name="Ruckert C."/>
        </authorList>
    </citation>
    <scope>NUCLEOTIDE SEQUENCE</scope>
    <source>
        <strain evidence="2">JCM 4646</strain>
    </source>
</reference>
<feature type="signal peptide" evidence="1">
    <location>
        <begin position="1"/>
        <end position="32"/>
    </location>
</feature>
<evidence type="ECO:0000313" key="3">
    <source>
        <dbReference type="Proteomes" id="UP000617734"/>
    </source>
</evidence>
<dbReference type="RefSeq" id="WP_190211001.1">
    <property type="nucleotide sequence ID" value="NZ_BNBO01000011.1"/>
</dbReference>
<dbReference type="EMBL" id="BNBO01000011">
    <property type="protein sequence ID" value="GHH68847.1"/>
    <property type="molecule type" value="Genomic_DNA"/>
</dbReference>